<proteinExistence type="predicted"/>
<reference evidence="1 2" key="1">
    <citation type="submission" date="2019-05" db="EMBL/GenBank/DDBJ databases">
        <title>Another draft genome of Portunus trituberculatus and its Hox gene families provides insights of decapod evolution.</title>
        <authorList>
            <person name="Jeong J.-H."/>
            <person name="Song I."/>
            <person name="Kim S."/>
            <person name="Choi T."/>
            <person name="Kim D."/>
            <person name="Ryu S."/>
            <person name="Kim W."/>
        </authorList>
    </citation>
    <scope>NUCLEOTIDE SEQUENCE [LARGE SCALE GENOMIC DNA]</scope>
    <source>
        <tissue evidence="1">Muscle</tissue>
    </source>
</reference>
<dbReference type="Proteomes" id="UP000324222">
    <property type="component" value="Unassembled WGS sequence"/>
</dbReference>
<comment type="caution">
    <text evidence="1">The sequence shown here is derived from an EMBL/GenBank/DDBJ whole genome shotgun (WGS) entry which is preliminary data.</text>
</comment>
<sequence length="165" mass="19172">MNKKKLKWNIHGFLASGSSQRNILRRWRRERAPLSRPLIVLSTHFRFHVCAAVYWKGGRKKADIIKLNQTQKDVKEGVSLGKNIKGGILCCVWPARDFLPVVRQRQRLPPDTPKWKNELPVWNWLPYLALDRLNYVTPRYALSPVLSTAFLKCPSHVRCCVMLQA</sequence>
<protein>
    <submittedName>
        <fullName evidence="1">Uncharacterized protein</fullName>
    </submittedName>
</protein>
<evidence type="ECO:0000313" key="2">
    <source>
        <dbReference type="Proteomes" id="UP000324222"/>
    </source>
</evidence>
<keyword evidence="2" id="KW-1185">Reference proteome</keyword>
<accession>A0A5B7E0N9</accession>
<evidence type="ECO:0000313" key="1">
    <source>
        <dbReference type="EMBL" id="MPC26756.1"/>
    </source>
</evidence>
<dbReference type="AlphaFoldDB" id="A0A5B7E0N9"/>
<organism evidence="1 2">
    <name type="scientific">Portunus trituberculatus</name>
    <name type="common">Swimming crab</name>
    <name type="synonym">Neptunus trituberculatus</name>
    <dbReference type="NCBI Taxonomy" id="210409"/>
    <lineage>
        <taxon>Eukaryota</taxon>
        <taxon>Metazoa</taxon>
        <taxon>Ecdysozoa</taxon>
        <taxon>Arthropoda</taxon>
        <taxon>Crustacea</taxon>
        <taxon>Multicrustacea</taxon>
        <taxon>Malacostraca</taxon>
        <taxon>Eumalacostraca</taxon>
        <taxon>Eucarida</taxon>
        <taxon>Decapoda</taxon>
        <taxon>Pleocyemata</taxon>
        <taxon>Brachyura</taxon>
        <taxon>Eubrachyura</taxon>
        <taxon>Portunoidea</taxon>
        <taxon>Portunidae</taxon>
        <taxon>Portuninae</taxon>
        <taxon>Portunus</taxon>
    </lineage>
</organism>
<dbReference type="EMBL" id="VSRR010001646">
    <property type="protein sequence ID" value="MPC26756.1"/>
    <property type="molecule type" value="Genomic_DNA"/>
</dbReference>
<gene>
    <name evidence="1" type="ORF">E2C01_019903</name>
</gene>
<name>A0A5B7E0N9_PORTR</name>